<name>A0ABR1T506_9PEZI</name>
<gene>
    <name evidence="2" type="ORF">PG993_006194</name>
</gene>
<feature type="region of interest" description="Disordered" evidence="1">
    <location>
        <begin position="1"/>
        <end position="85"/>
    </location>
</feature>
<evidence type="ECO:0000256" key="1">
    <source>
        <dbReference type="SAM" id="MobiDB-lite"/>
    </source>
</evidence>
<comment type="caution">
    <text evidence="2">The sequence shown here is derived from an EMBL/GenBank/DDBJ whole genome shotgun (WGS) entry which is preliminary data.</text>
</comment>
<feature type="compositionally biased region" description="Polar residues" evidence="1">
    <location>
        <begin position="217"/>
        <end position="228"/>
    </location>
</feature>
<organism evidence="2 3">
    <name type="scientific">Apiospora rasikravindrae</name>
    <dbReference type="NCBI Taxonomy" id="990691"/>
    <lineage>
        <taxon>Eukaryota</taxon>
        <taxon>Fungi</taxon>
        <taxon>Dikarya</taxon>
        <taxon>Ascomycota</taxon>
        <taxon>Pezizomycotina</taxon>
        <taxon>Sordariomycetes</taxon>
        <taxon>Xylariomycetidae</taxon>
        <taxon>Amphisphaeriales</taxon>
        <taxon>Apiosporaceae</taxon>
        <taxon>Apiospora</taxon>
    </lineage>
</organism>
<keyword evidence="3" id="KW-1185">Reference proteome</keyword>
<feature type="region of interest" description="Disordered" evidence="1">
    <location>
        <begin position="209"/>
        <end position="265"/>
    </location>
</feature>
<proteinExistence type="predicted"/>
<evidence type="ECO:0000313" key="2">
    <source>
        <dbReference type="EMBL" id="KAK8041671.1"/>
    </source>
</evidence>
<feature type="compositionally biased region" description="Basic residues" evidence="1">
    <location>
        <begin position="230"/>
        <end position="240"/>
    </location>
</feature>
<reference evidence="2 3" key="1">
    <citation type="submission" date="2023-01" db="EMBL/GenBank/DDBJ databases">
        <title>Analysis of 21 Apiospora genomes using comparative genomics revels a genus with tremendous synthesis potential of carbohydrate active enzymes and secondary metabolites.</title>
        <authorList>
            <person name="Sorensen T."/>
        </authorList>
    </citation>
    <scope>NUCLEOTIDE SEQUENCE [LARGE SCALE GENOMIC DNA]</scope>
    <source>
        <strain evidence="2 3">CBS 33761</strain>
    </source>
</reference>
<evidence type="ECO:0008006" key="4">
    <source>
        <dbReference type="Google" id="ProtNLM"/>
    </source>
</evidence>
<protein>
    <recommendedName>
        <fullName evidence="4">Chromatin target of PRMT1 protein C-terminal domain-containing protein</fullName>
    </recommendedName>
</protein>
<evidence type="ECO:0000313" key="3">
    <source>
        <dbReference type="Proteomes" id="UP001444661"/>
    </source>
</evidence>
<dbReference type="EMBL" id="JAQQWK010000005">
    <property type="protein sequence ID" value="KAK8041671.1"/>
    <property type="molecule type" value="Genomic_DNA"/>
</dbReference>
<accession>A0ABR1T506</accession>
<feature type="compositionally biased region" description="Polar residues" evidence="1">
    <location>
        <begin position="27"/>
        <end position="37"/>
    </location>
</feature>
<feature type="compositionally biased region" description="Polar residues" evidence="1">
    <location>
        <begin position="67"/>
        <end position="81"/>
    </location>
</feature>
<dbReference type="Proteomes" id="UP001444661">
    <property type="component" value="Unassembled WGS sequence"/>
</dbReference>
<sequence>MNRLAQAKAEPDIECSKSKPKSKRTLKSQSGKVTNGTKRAREEDPAEISSNYPIPQRRRLEAPAPATTPNNRNCQNRSQDATIDGFTFPRPDVMIATVPNDNARRAAVNMFFNRQPPEYPFTFEMRMLTQSSPLPNPVASFYLTPDGMKATAWGYDGLRATIDKLAESHVADDDRHTAFHVQISGVTQYDSKRQTEALLIKTNRLSSGDIAAKPHTKSSIKNTNNANGNKGRHTNRRRDKAKTARGVSDATKPPATPGDSNALRTLDGNIVGRQKAHKDKKDKVLQKLDQDMMDYWAHGPAQEDKDIKVEED</sequence>